<dbReference type="GO" id="GO:0050806">
    <property type="term" value="P:positive regulation of synaptic transmission"/>
    <property type="evidence" value="ECO:0007669"/>
    <property type="project" value="TreeGrafter"/>
</dbReference>
<feature type="region of interest" description="Disordered" evidence="4">
    <location>
        <begin position="976"/>
        <end position="1176"/>
    </location>
</feature>
<dbReference type="Pfam" id="PF00168">
    <property type="entry name" value="C2"/>
    <property type="match status" value="1"/>
</dbReference>
<feature type="region of interest" description="Disordered" evidence="4">
    <location>
        <begin position="152"/>
        <end position="204"/>
    </location>
</feature>
<feature type="compositionally biased region" description="Polar residues" evidence="4">
    <location>
        <begin position="44"/>
        <end position="74"/>
    </location>
</feature>
<feature type="region of interest" description="Disordered" evidence="4">
    <location>
        <begin position="1338"/>
        <end position="1376"/>
    </location>
</feature>
<keyword evidence="1" id="KW-0677">Repeat</keyword>
<feature type="compositionally biased region" description="Low complexity" evidence="4">
    <location>
        <begin position="24"/>
        <end position="43"/>
    </location>
</feature>
<dbReference type="GO" id="GO:0042734">
    <property type="term" value="C:presynaptic membrane"/>
    <property type="evidence" value="ECO:0007669"/>
    <property type="project" value="TreeGrafter"/>
</dbReference>
<dbReference type="PRINTS" id="PR00360">
    <property type="entry name" value="C2DOMAIN"/>
</dbReference>
<evidence type="ECO:0000259" key="5">
    <source>
        <dbReference type="PROSITE" id="PS50004"/>
    </source>
</evidence>
<feature type="compositionally biased region" description="Polar residues" evidence="4">
    <location>
        <begin position="739"/>
        <end position="753"/>
    </location>
</feature>
<dbReference type="GO" id="GO:2000300">
    <property type="term" value="P:regulation of synaptic vesicle exocytosis"/>
    <property type="evidence" value="ECO:0007669"/>
    <property type="project" value="TreeGrafter"/>
</dbReference>
<dbReference type="GO" id="GO:0048167">
    <property type="term" value="P:regulation of synaptic plasticity"/>
    <property type="evidence" value="ECO:0007669"/>
    <property type="project" value="TreeGrafter"/>
</dbReference>
<dbReference type="InterPro" id="IPR000008">
    <property type="entry name" value="C2_dom"/>
</dbReference>
<dbReference type="GO" id="GO:0044325">
    <property type="term" value="F:transmembrane transporter binding"/>
    <property type="evidence" value="ECO:0007669"/>
    <property type="project" value="TreeGrafter"/>
</dbReference>
<keyword evidence="2" id="KW-0770">Synapse</keyword>
<feature type="compositionally biased region" description="Polar residues" evidence="4">
    <location>
        <begin position="1023"/>
        <end position="1036"/>
    </location>
</feature>
<feature type="compositionally biased region" description="Low complexity" evidence="4">
    <location>
        <begin position="152"/>
        <end position="171"/>
    </location>
</feature>
<protein>
    <recommendedName>
        <fullName evidence="5">C2 domain-containing protein</fullName>
    </recommendedName>
</protein>
<evidence type="ECO:0000256" key="4">
    <source>
        <dbReference type="SAM" id="MobiDB-lite"/>
    </source>
</evidence>
<dbReference type="GO" id="GO:0042391">
    <property type="term" value="P:regulation of membrane potential"/>
    <property type="evidence" value="ECO:0007669"/>
    <property type="project" value="TreeGrafter"/>
</dbReference>
<comment type="subcellular location">
    <subcellularLocation>
        <location evidence="3">Synapse</location>
    </subcellularLocation>
</comment>
<dbReference type="CDD" id="cd04031">
    <property type="entry name" value="C2A_RIM1alpha"/>
    <property type="match status" value="1"/>
</dbReference>
<feature type="compositionally biased region" description="Basic and acidic residues" evidence="4">
    <location>
        <begin position="1004"/>
        <end position="1019"/>
    </location>
</feature>
<feature type="compositionally biased region" description="Basic and acidic residues" evidence="4">
    <location>
        <begin position="172"/>
        <end position="199"/>
    </location>
</feature>
<dbReference type="PRINTS" id="PR00399">
    <property type="entry name" value="SYNAPTOTAGMN"/>
</dbReference>
<dbReference type="OrthoDB" id="270970at2759"/>
<dbReference type="PROSITE" id="PS50004">
    <property type="entry name" value="C2"/>
    <property type="match status" value="1"/>
</dbReference>
<dbReference type="Gene3D" id="2.30.42.10">
    <property type="match status" value="1"/>
</dbReference>
<comment type="caution">
    <text evidence="6">The sequence shown here is derived from an EMBL/GenBank/DDBJ whole genome shotgun (WGS) entry which is preliminary data.</text>
</comment>
<dbReference type="PANTHER" id="PTHR12157">
    <property type="entry name" value="REGULATING SYNAPTIC MEMBRANE EXOCYTOSIS PROTEIN"/>
    <property type="match status" value="1"/>
</dbReference>
<feature type="compositionally biased region" description="Polar residues" evidence="4">
    <location>
        <begin position="1091"/>
        <end position="1115"/>
    </location>
</feature>
<dbReference type="GO" id="GO:0048788">
    <property type="term" value="C:cytoskeleton of presynaptic active zone"/>
    <property type="evidence" value="ECO:0007669"/>
    <property type="project" value="TreeGrafter"/>
</dbReference>
<dbReference type="GO" id="GO:0048791">
    <property type="term" value="P:calcium ion-regulated exocytosis of neurotransmitter"/>
    <property type="evidence" value="ECO:0007669"/>
    <property type="project" value="TreeGrafter"/>
</dbReference>
<evidence type="ECO:0000313" key="6">
    <source>
        <dbReference type="EMBL" id="CAF0923900.1"/>
    </source>
</evidence>
<evidence type="ECO:0000256" key="3">
    <source>
        <dbReference type="ARBA" id="ARBA00034103"/>
    </source>
</evidence>
<evidence type="ECO:0000256" key="1">
    <source>
        <dbReference type="ARBA" id="ARBA00022737"/>
    </source>
</evidence>
<sequence length="1376" mass="153662">MFNSLKRWVQDVAVDLNPSLPPLTSSTAATSSPSSPLLLPSLSRQGTGTQQYSRSLTPSNEHFTINPSSASTMGLTRPISMDNMRGSKVTNAFVPPPPASPAELDLSHLNREEQEHIANVLRRARAVDEQQVSVPPVVVHTIQSPSASIVSASLSPSASSSSSKSTSSFSSDRAEKYIKNDKNDNIDDPDIRYNDEEHSSSPSLESTIINIHRCQVCNKEQQQKLEENVPICLQCQIDEEIAQTMQNNTIPHTSIRKSSSPVQIELNENDEDKLYDNVMRIDQESIKPDSPTEEYASHLEVSHYIDKMNDNQGENEEEEERNDDEEQQQCQLVSLESSFPVKTRSNNLTEIDENDFFYQGPSPYIAAIDNNQMLDKIEQPSPPTYKIDEYVDEEDNDERDHVKELEETIANLSRHLPVSPTQVNEMKNQAMITNLRQPTNLSGSNIDIDSILEMEIESPSADDQFIQSSSVSRSCAEASQHPLNVPITVPISFNNSRRISLSRSSGVRENLTDLLLTTATTTASSSFSSSSSSTSSTTTVLPTQESSCDDHRPLQRTASTYGKRMMLPTHRQKRNLPSVPTITNSLQLRRVNSESRFSLPAAPPSILITNGNLDDESDLLEIDLNDPIGSMNRTEHLKTGTNSTMNSNPSDYNLVTLTTNDQSSSMEEIIIRKKPAKQLRDQTTNTPPMSTLSSSFKTKKKLKKKGSSSPSNTNGHHINTTHASDQISSTRANPPASLITPTTTNITRPKLQKSTSTDMLYSFPVSKLLLSHDNLNPSRRDDTDLGLRITGGHSIPNCVEVTARIEHIDTHHRNYDILKNAVQEGDEVLEVGGVSLRGKSALFVQKLMNSIQSEFEIVVRSKHIVPPISSPIELHKTEHRKSSKHSTTKLPMSHNSLMVDNSMQRRHSMDASQLSPNSLNTNNTVVKSQSTMMSLGIDDTNPIDDRLLSMDNPRKKNVSSKERLFSVESLHRIAAAKSAEQSIKIPAQTSTPKRTDGDIYNSFEQERKQPARRSHEKEVTPLVKQTSLNAATSENKYMNDDAISFNQSSQRPRQYEHRNSLLPNDPGLNGAGSNQNIFRQNSNESDESDNLSQYFLSPSSRKNSLLPNNGTTTTDFPHEHKSSVTSTDSAVATDASRRLQQFIRTSEDIRQPRSSIGDASMAFKKPEGRKSSSTAFGSFKFSKKKKDSPDTPNLSTELRETDYVGDIELQIGHSSEREQLVVQVIQAKNLPAKDTNGYSDPFVKVYLLPGRDQENKRRTKHVPKNLNPVWDHTVVYGNMHREELQYKMLEFTVWDYDRFKANDFIGQVTIDLKDARVIDDKPHWYRLQALRSREEISNRGSSPRLFKMTSTDSAASSSSVFTKNNVNAQAQSGQRK</sequence>
<dbReference type="Gene3D" id="2.60.40.150">
    <property type="entry name" value="C2 domain"/>
    <property type="match status" value="1"/>
</dbReference>
<feature type="region of interest" description="Disordered" evidence="4">
    <location>
        <begin position="522"/>
        <end position="554"/>
    </location>
</feature>
<dbReference type="Proteomes" id="UP000663852">
    <property type="component" value="Unassembled WGS sequence"/>
</dbReference>
<dbReference type="InterPro" id="IPR035892">
    <property type="entry name" value="C2_domain_sf"/>
</dbReference>
<feature type="compositionally biased region" description="Polar residues" evidence="4">
    <location>
        <begin position="1071"/>
        <end position="1080"/>
    </location>
</feature>
<dbReference type="EMBL" id="CAJNOJ010000039">
    <property type="protein sequence ID" value="CAF0923900.1"/>
    <property type="molecule type" value="Genomic_DNA"/>
</dbReference>
<accession>A0A814B6V7</accession>
<feature type="domain" description="C2" evidence="5">
    <location>
        <begin position="1201"/>
        <end position="1325"/>
    </location>
</feature>
<feature type="compositionally biased region" description="Low complexity" evidence="4">
    <location>
        <begin position="1123"/>
        <end position="1134"/>
    </location>
</feature>
<feature type="compositionally biased region" description="Polar residues" evidence="4">
    <location>
        <begin position="710"/>
        <end position="732"/>
    </location>
</feature>
<dbReference type="InterPro" id="IPR039032">
    <property type="entry name" value="Rim-like"/>
</dbReference>
<dbReference type="InterPro" id="IPR036034">
    <property type="entry name" value="PDZ_sf"/>
</dbReference>
<feature type="compositionally biased region" description="Low complexity" evidence="4">
    <location>
        <begin position="1349"/>
        <end position="1359"/>
    </location>
</feature>
<proteinExistence type="predicted"/>
<reference evidence="6" key="1">
    <citation type="submission" date="2021-02" db="EMBL/GenBank/DDBJ databases">
        <authorList>
            <person name="Nowell W R."/>
        </authorList>
    </citation>
    <scope>NUCLEOTIDE SEQUENCE</scope>
</reference>
<dbReference type="GO" id="GO:0031267">
    <property type="term" value="F:small GTPase binding"/>
    <property type="evidence" value="ECO:0007669"/>
    <property type="project" value="InterPro"/>
</dbReference>
<feature type="compositionally biased region" description="Low complexity" evidence="4">
    <location>
        <begin position="522"/>
        <end position="539"/>
    </location>
</feature>
<gene>
    <name evidence="6" type="ORF">EDS130_LOCUS10916</name>
</gene>
<dbReference type="SUPFAM" id="SSF49562">
    <property type="entry name" value="C2 domain (Calcium/lipid-binding domain, CaLB)"/>
    <property type="match status" value="1"/>
</dbReference>
<organism evidence="6 7">
    <name type="scientific">Adineta ricciae</name>
    <name type="common">Rotifer</name>
    <dbReference type="NCBI Taxonomy" id="249248"/>
    <lineage>
        <taxon>Eukaryota</taxon>
        <taxon>Metazoa</taxon>
        <taxon>Spiralia</taxon>
        <taxon>Gnathifera</taxon>
        <taxon>Rotifera</taxon>
        <taxon>Eurotatoria</taxon>
        <taxon>Bdelloidea</taxon>
        <taxon>Adinetida</taxon>
        <taxon>Adinetidae</taxon>
        <taxon>Adineta</taxon>
    </lineage>
</organism>
<feature type="region of interest" description="Disordered" evidence="4">
    <location>
        <begin position="24"/>
        <end position="74"/>
    </location>
</feature>
<evidence type="ECO:0000256" key="2">
    <source>
        <dbReference type="ARBA" id="ARBA00023018"/>
    </source>
</evidence>
<dbReference type="InterPro" id="IPR001565">
    <property type="entry name" value="Synaptotagmin"/>
</dbReference>
<feature type="compositionally biased region" description="Polar residues" evidence="4">
    <location>
        <begin position="1360"/>
        <end position="1376"/>
    </location>
</feature>
<feature type="region of interest" description="Disordered" evidence="4">
    <location>
        <begin position="673"/>
        <end position="753"/>
    </location>
</feature>
<name>A0A814B6V7_ADIRI</name>
<dbReference type="SMART" id="SM00239">
    <property type="entry name" value="C2"/>
    <property type="match status" value="1"/>
</dbReference>
<evidence type="ECO:0000313" key="7">
    <source>
        <dbReference type="Proteomes" id="UP000663852"/>
    </source>
</evidence>
<feature type="compositionally biased region" description="Basic residues" evidence="4">
    <location>
        <begin position="697"/>
        <end position="706"/>
    </location>
</feature>
<dbReference type="PANTHER" id="PTHR12157:SF25">
    <property type="entry name" value="REGULATING SYNAPTIC MEMBRANE EXOCYTOSIS PROTEIN 3"/>
    <property type="match status" value="1"/>
</dbReference>
<dbReference type="SUPFAM" id="SSF50156">
    <property type="entry name" value="PDZ domain-like"/>
    <property type="match status" value="1"/>
</dbReference>